<dbReference type="CDD" id="cd03136">
    <property type="entry name" value="GATase1_AraC_ArgR_like"/>
    <property type="match status" value="1"/>
</dbReference>
<dbReference type="InterPro" id="IPR018060">
    <property type="entry name" value="HTH_AraC"/>
</dbReference>
<evidence type="ECO:0000256" key="1">
    <source>
        <dbReference type="ARBA" id="ARBA00023015"/>
    </source>
</evidence>
<gene>
    <name evidence="5" type="ORF">L2A60_13545</name>
</gene>
<dbReference type="EMBL" id="JAKGBZ010000028">
    <property type="protein sequence ID" value="MCF3947702.1"/>
    <property type="molecule type" value="Genomic_DNA"/>
</dbReference>
<dbReference type="Pfam" id="PF12833">
    <property type="entry name" value="HTH_18"/>
    <property type="match status" value="1"/>
</dbReference>
<reference evidence="5 6" key="1">
    <citation type="submission" date="2022-01" db="EMBL/GenBank/DDBJ databases">
        <authorList>
            <person name="Won M."/>
            <person name="Kim S.-J."/>
            <person name="Kwon S.-W."/>
        </authorList>
    </citation>
    <scope>NUCLEOTIDE SEQUENCE [LARGE SCALE GENOMIC DNA]</scope>
    <source>
        <strain evidence="5 6">KCTC 23505</strain>
    </source>
</reference>
<evidence type="ECO:0000256" key="3">
    <source>
        <dbReference type="ARBA" id="ARBA00023163"/>
    </source>
</evidence>
<evidence type="ECO:0000259" key="4">
    <source>
        <dbReference type="PROSITE" id="PS01124"/>
    </source>
</evidence>
<keyword evidence="2" id="KW-0238">DNA-binding</keyword>
<name>A0ABS9DY77_9PROT</name>
<evidence type="ECO:0000256" key="2">
    <source>
        <dbReference type="ARBA" id="ARBA00023125"/>
    </source>
</evidence>
<dbReference type="Gene3D" id="1.10.10.60">
    <property type="entry name" value="Homeodomain-like"/>
    <property type="match status" value="1"/>
</dbReference>
<dbReference type="PANTHER" id="PTHR43130">
    <property type="entry name" value="ARAC-FAMILY TRANSCRIPTIONAL REGULATOR"/>
    <property type="match status" value="1"/>
</dbReference>
<dbReference type="InterPro" id="IPR020449">
    <property type="entry name" value="Tscrpt_reg_AraC-type_HTH"/>
</dbReference>
<dbReference type="SUPFAM" id="SSF46689">
    <property type="entry name" value="Homeodomain-like"/>
    <property type="match status" value="2"/>
</dbReference>
<dbReference type="Pfam" id="PF01965">
    <property type="entry name" value="DJ-1_PfpI"/>
    <property type="match status" value="1"/>
</dbReference>
<dbReference type="PROSITE" id="PS01124">
    <property type="entry name" value="HTH_ARAC_FAMILY_2"/>
    <property type="match status" value="1"/>
</dbReference>
<organism evidence="5 6">
    <name type="scientific">Acidiphilium iwatense</name>
    <dbReference type="NCBI Taxonomy" id="768198"/>
    <lineage>
        <taxon>Bacteria</taxon>
        <taxon>Pseudomonadati</taxon>
        <taxon>Pseudomonadota</taxon>
        <taxon>Alphaproteobacteria</taxon>
        <taxon>Acetobacterales</taxon>
        <taxon>Acidocellaceae</taxon>
        <taxon>Acidiphilium</taxon>
    </lineage>
</organism>
<dbReference type="PROSITE" id="PS00041">
    <property type="entry name" value="HTH_ARAC_FAMILY_1"/>
    <property type="match status" value="1"/>
</dbReference>
<evidence type="ECO:0000313" key="6">
    <source>
        <dbReference type="Proteomes" id="UP001521209"/>
    </source>
</evidence>
<feature type="domain" description="HTH araC/xylS-type" evidence="4">
    <location>
        <begin position="218"/>
        <end position="316"/>
    </location>
</feature>
<accession>A0ABS9DY77</accession>
<dbReference type="SMART" id="SM00342">
    <property type="entry name" value="HTH_ARAC"/>
    <property type="match status" value="1"/>
</dbReference>
<keyword evidence="6" id="KW-1185">Reference proteome</keyword>
<dbReference type="RefSeq" id="WP_235704963.1">
    <property type="nucleotide sequence ID" value="NZ_JAKGBZ010000028.1"/>
</dbReference>
<comment type="caution">
    <text evidence="5">The sequence shown here is derived from an EMBL/GenBank/DDBJ whole genome shotgun (WGS) entry which is preliminary data.</text>
</comment>
<dbReference type="PRINTS" id="PR00032">
    <property type="entry name" value="HTHARAC"/>
</dbReference>
<keyword evidence="1" id="KW-0805">Transcription regulation</keyword>
<dbReference type="InterPro" id="IPR002818">
    <property type="entry name" value="DJ-1/PfpI"/>
</dbReference>
<keyword evidence="3" id="KW-0804">Transcription</keyword>
<protein>
    <submittedName>
        <fullName evidence="5">GlxA family transcriptional regulator</fullName>
    </submittedName>
</protein>
<dbReference type="InterPro" id="IPR018062">
    <property type="entry name" value="HTH_AraC-typ_CS"/>
</dbReference>
<dbReference type="PANTHER" id="PTHR43130:SF3">
    <property type="entry name" value="HTH-TYPE TRANSCRIPTIONAL REGULATOR RV1931C"/>
    <property type="match status" value="1"/>
</dbReference>
<proteinExistence type="predicted"/>
<dbReference type="InterPro" id="IPR029062">
    <property type="entry name" value="Class_I_gatase-like"/>
</dbReference>
<dbReference type="Gene3D" id="3.40.50.880">
    <property type="match status" value="1"/>
</dbReference>
<sequence length="340" mass="37251">MNPAELSHFGFLTLPDYSMIAVTNAIEACRMANRCVGRTVYTWSLLGLDDTPVAASNGMMIAPTSALDPAALPDIVFVCGGVDVRSVVGKPHLAALRWIARHGTPLGALCTGTFALAEAGLLDGYRCAVHWEDVTSIREEFPEVELANELFVLDRDRLTCTGGVGPLDMMLFLIEAKLGRVIAEHVSVTFILDRIRASGERQPISENDRIVPNQPLLTQAIRLIEDQLTEKQPMQDVADALGISLRQLQRLFRTYLHESPGAFAKELRLKRAQIMLQQMRMPVTEVALACGFTSSAYFSSAYRAHFGYSPSAERHLRAMSALPSFASGQRPSSHPARSPA</sequence>
<dbReference type="InterPro" id="IPR052158">
    <property type="entry name" value="INH-QAR"/>
</dbReference>
<dbReference type="Proteomes" id="UP001521209">
    <property type="component" value="Unassembled WGS sequence"/>
</dbReference>
<dbReference type="InterPro" id="IPR009057">
    <property type="entry name" value="Homeodomain-like_sf"/>
</dbReference>
<evidence type="ECO:0000313" key="5">
    <source>
        <dbReference type="EMBL" id="MCF3947702.1"/>
    </source>
</evidence>
<dbReference type="SUPFAM" id="SSF52317">
    <property type="entry name" value="Class I glutamine amidotransferase-like"/>
    <property type="match status" value="1"/>
</dbReference>